<sequence>MLACVLGRFAPGSLATARCVCKAWRDTIDARRILRADLLPLSLAGIFINFNELWFSEFFSRPPRPEGLVGNRESRPVQCAMEDHCNGLVLHDNRVANPATGWTAPLPPPPPPKGAGMECFVDEAYLVYDPTVSAHYQVVLIPCVPYIELHIEPGEEIDFDVDPAVLESEWPPSSCVQRVFSSSTKRWEERTFFRDGEAAGTVAYLGTDCSWNKRHAVYWHDALYVHCQKGFVMRYVATGHFLSIIIIILSFSFLFLSADTLVND</sequence>
<dbReference type="SUPFAM" id="SSF81383">
    <property type="entry name" value="F-box domain"/>
    <property type="match status" value="1"/>
</dbReference>
<keyword evidence="1" id="KW-1133">Transmembrane helix</keyword>
<evidence type="ECO:0000313" key="3">
    <source>
        <dbReference type="EnsemblPlants" id="TuG1812G0700002070.01.T01.cds354725"/>
    </source>
</evidence>
<proteinExistence type="predicted"/>
<evidence type="ECO:0000313" key="4">
    <source>
        <dbReference type="Proteomes" id="UP000015106"/>
    </source>
</evidence>
<evidence type="ECO:0000259" key="2">
    <source>
        <dbReference type="Pfam" id="PF00646"/>
    </source>
</evidence>
<dbReference type="InterPro" id="IPR036047">
    <property type="entry name" value="F-box-like_dom_sf"/>
</dbReference>
<feature type="domain" description="F-box" evidence="2">
    <location>
        <begin position="2"/>
        <end position="33"/>
    </location>
</feature>
<dbReference type="Gramene" id="TuG1812G0700002070.01.T01">
    <property type="protein sequence ID" value="TuG1812G0700002070.01.T01.cds354725"/>
    <property type="gene ID" value="TuG1812G0700002070.01"/>
</dbReference>
<keyword evidence="1" id="KW-0472">Membrane</keyword>
<dbReference type="EnsemblPlants" id="TuG1812G0700002070.01.T01">
    <property type="protein sequence ID" value="TuG1812G0700002070.01.T01.cds354725"/>
    <property type="gene ID" value="TuG1812G0700002070.01"/>
</dbReference>
<organism evidence="3 4">
    <name type="scientific">Triticum urartu</name>
    <name type="common">Red wild einkorn</name>
    <name type="synonym">Crithodium urartu</name>
    <dbReference type="NCBI Taxonomy" id="4572"/>
    <lineage>
        <taxon>Eukaryota</taxon>
        <taxon>Viridiplantae</taxon>
        <taxon>Streptophyta</taxon>
        <taxon>Embryophyta</taxon>
        <taxon>Tracheophyta</taxon>
        <taxon>Spermatophyta</taxon>
        <taxon>Magnoliopsida</taxon>
        <taxon>Liliopsida</taxon>
        <taxon>Poales</taxon>
        <taxon>Poaceae</taxon>
        <taxon>BOP clade</taxon>
        <taxon>Pooideae</taxon>
        <taxon>Triticodae</taxon>
        <taxon>Triticeae</taxon>
        <taxon>Triticinae</taxon>
        <taxon>Triticum</taxon>
    </lineage>
</organism>
<feature type="transmembrane region" description="Helical" evidence="1">
    <location>
        <begin position="235"/>
        <end position="256"/>
    </location>
</feature>
<protein>
    <recommendedName>
        <fullName evidence="2">F-box domain-containing protein</fullName>
    </recommendedName>
</protein>
<reference evidence="4" key="1">
    <citation type="journal article" date="2013" name="Nature">
        <title>Draft genome of the wheat A-genome progenitor Triticum urartu.</title>
        <authorList>
            <person name="Ling H.Q."/>
            <person name="Zhao S."/>
            <person name="Liu D."/>
            <person name="Wang J."/>
            <person name="Sun H."/>
            <person name="Zhang C."/>
            <person name="Fan H."/>
            <person name="Li D."/>
            <person name="Dong L."/>
            <person name="Tao Y."/>
            <person name="Gao C."/>
            <person name="Wu H."/>
            <person name="Li Y."/>
            <person name="Cui Y."/>
            <person name="Guo X."/>
            <person name="Zheng S."/>
            <person name="Wang B."/>
            <person name="Yu K."/>
            <person name="Liang Q."/>
            <person name="Yang W."/>
            <person name="Lou X."/>
            <person name="Chen J."/>
            <person name="Feng M."/>
            <person name="Jian J."/>
            <person name="Zhang X."/>
            <person name="Luo G."/>
            <person name="Jiang Y."/>
            <person name="Liu J."/>
            <person name="Wang Z."/>
            <person name="Sha Y."/>
            <person name="Zhang B."/>
            <person name="Wu H."/>
            <person name="Tang D."/>
            <person name="Shen Q."/>
            <person name="Xue P."/>
            <person name="Zou S."/>
            <person name="Wang X."/>
            <person name="Liu X."/>
            <person name="Wang F."/>
            <person name="Yang Y."/>
            <person name="An X."/>
            <person name="Dong Z."/>
            <person name="Zhang K."/>
            <person name="Zhang X."/>
            <person name="Luo M.C."/>
            <person name="Dvorak J."/>
            <person name="Tong Y."/>
            <person name="Wang J."/>
            <person name="Yang H."/>
            <person name="Li Z."/>
            <person name="Wang D."/>
            <person name="Zhang A."/>
            <person name="Wang J."/>
        </authorList>
    </citation>
    <scope>NUCLEOTIDE SEQUENCE</scope>
    <source>
        <strain evidence="4">cv. G1812</strain>
    </source>
</reference>
<name>A0A8R7UZX8_TRIUA</name>
<keyword evidence="1" id="KW-0812">Transmembrane</keyword>
<dbReference type="InterPro" id="IPR001810">
    <property type="entry name" value="F-box_dom"/>
</dbReference>
<dbReference type="PANTHER" id="PTHR34591:SF54">
    <property type="entry name" value="F-BOX DOMAIN CONTAINING PROTEIN, EXPRESSED"/>
    <property type="match status" value="1"/>
</dbReference>
<reference evidence="3" key="3">
    <citation type="submission" date="2022-06" db="UniProtKB">
        <authorList>
            <consortium name="EnsemblPlants"/>
        </authorList>
    </citation>
    <scope>IDENTIFICATION</scope>
</reference>
<dbReference type="Proteomes" id="UP000015106">
    <property type="component" value="Chromosome 7"/>
</dbReference>
<keyword evidence="4" id="KW-1185">Reference proteome</keyword>
<reference evidence="3" key="2">
    <citation type="submission" date="2018-03" db="EMBL/GenBank/DDBJ databases">
        <title>The Triticum urartu genome reveals the dynamic nature of wheat genome evolution.</title>
        <authorList>
            <person name="Ling H."/>
            <person name="Ma B."/>
            <person name="Shi X."/>
            <person name="Liu H."/>
            <person name="Dong L."/>
            <person name="Sun H."/>
            <person name="Cao Y."/>
            <person name="Gao Q."/>
            <person name="Zheng S."/>
            <person name="Li Y."/>
            <person name="Yu Y."/>
            <person name="Du H."/>
            <person name="Qi M."/>
            <person name="Li Y."/>
            <person name="Yu H."/>
            <person name="Cui Y."/>
            <person name="Wang N."/>
            <person name="Chen C."/>
            <person name="Wu H."/>
            <person name="Zhao Y."/>
            <person name="Zhang J."/>
            <person name="Li Y."/>
            <person name="Zhou W."/>
            <person name="Zhang B."/>
            <person name="Hu W."/>
            <person name="Eijk M."/>
            <person name="Tang J."/>
            <person name="Witsenboer H."/>
            <person name="Zhao S."/>
            <person name="Li Z."/>
            <person name="Zhang A."/>
            <person name="Wang D."/>
            <person name="Liang C."/>
        </authorList>
    </citation>
    <scope>NUCLEOTIDE SEQUENCE [LARGE SCALE GENOMIC DNA]</scope>
    <source>
        <strain evidence="3">cv. G1812</strain>
    </source>
</reference>
<dbReference type="PANTHER" id="PTHR34591">
    <property type="entry name" value="OS03G0653100 PROTEIN-RELATED"/>
    <property type="match status" value="1"/>
</dbReference>
<dbReference type="Pfam" id="PF00646">
    <property type="entry name" value="F-box"/>
    <property type="match status" value="1"/>
</dbReference>
<dbReference type="AlphaFoldDB" id="A0A8R7UZX8"/>
<accession>A0A8R7UZX8</accession>
<evidence type="ECO:0000256" key="1">
    <source>
        <dbReference type="SAM" id="Phobius"/>
    </source>
</evidence>